<dbReference type="STRING" id="1547922.ISF6_3581"/>
<protein>
    <submittedName>
        <fullName evidence="2">Hydantoin racemase</fullName>
        <ecNumber evidence="2">5.1.99.-</ecNumber>
    </submittedName>
</protein>
<dbReference type="InterPro" id="IPR052186">
    <property type="entry name" value="Hydantoin_racemase-like"/>
</dbReference>
<evidence type="ECO:0000256" key="1">
    <source>
        <dbReference type="ARBA" id="ARBA00038414"/>
    </source>
</evidence>
<dbReference type="InterPro" id="IPR053714">
    <property type="entry name" value="Iso_Racemase_Enz_sf"/>
</dbReference>
<dbReference type="InterPro" id="IPR015942">
    <property type="entry name" value="Asp/Glu/hydantoin_racemase"/>
</dbReference>
<dbReference type="EMBL" id="BBYR01000052">
    <property type="protein sequence ID" value="GAP37636.1"/>
    <property type="molecule type" value="Genomic_DNA"/>
</dbReference>
<dbReference type="OrthoDB" id="9791723at2"/>
<reference evidence="2 3" key="2">
    <citation type="journal article" date="2016" name="Science">
        <title>A bacterium that degrades and assimilates poly(ethylene terephthalate).</title>
        <authorList>
            <person name="Yoshida S."/>
            <person name="Hiraga K."/>
            <person name="Takehana T."/>
            <person name="Taniguchi I."/>
            <person name="Yamaji H."/>
            <person name="Maeda Y."/>
            <person name="Toyohara K."/>
            <person name="Miyamoto K."/>
            <person name="Kimura Y."/>
            <person name="Oda K."/>
        </authorList>
    </citation>
    <scope>NUCLEOTIDE SEQUENCE [LARGE SCALE GENOMIC DNA]</scope>
    <source>
        <strain evidence="3">NBRC 110686 / TISTR 2288 / 201-F6</strain>
    </source>
</reference>
<reference evidence="3" key="1">
    <citation type="submission" date="2015-07" db="EMBL/GenBank/DDBJ databases">
        <title>Discovery of a poly(ethylene terephthalate assimilation.</title>
        <authorList>
            <person name="Yoshida S."/>
            <person name="Hiraga K."/>
            <person name="Takehana T."/>
            <person name="Taniguchi I."/>
            <person name="Yamaji H."/>
            <person name="Maeda Y."/>
            <person name="Toyohara K."/>
            <person name="Miyamoto K."/>
            <person name="Kimura Y."/>
            <person name="Oda K."/>
        </authorList>
    </citation>
    <scope>NUCLEOTIDE SEQUENCE [LARGE SCALE GENOMIC DNA]</scope>
    <source>
        <strain evidence="3">NBRC 110686 / TISTR 2288 / 201-F6</strain>
    </source>
</reference>
<name>A0A0K8P4T6_PISS1</name>
<dbReference type="PANTHER" id="PTHR28047:SF5">
    <property type="entry name" value="PROTEIN DCG1"/>
    <property type="match status" value="1"/>
</dbReference>
<evidence type="ECO:0000313" key="2">
    <source>
        <dbReference type="EMBL" id="GAP37636.1"/>
    </source>
</evidence>
<comment type="caution">
    <text evidence="2">The sequence shown here is derived from an EMBL/GenBank/DDBJ whole genome shotgun (WGS) entry which is preliminary data.</text>
</comment>
<keyword evidence="2" id="KW-0413">Isomerase</keyword>
<sequence length="212" mass="21501">MILVLNPNATPWMTQRVAEALARQLPAGTALEPLTTADGPPVIDTAERFEAGARAGAAALQARLGRAPAPRAVLLACFGDPGLEDLRRLAASRPVVGLAEAAMRAAARRAGRFAVLTCGPAWVPLLQQRARDFGLAEALAGVQALPVDGRTLAQDPGPWRGALQAAADAAVRDGARALVLGGAAFAGLGTLVQSTVPVIDAIEAAAVELGGG</sequence>
<dbReference type="Pfam" id="PF01177">
    <property type="entry name" value="Asp_Glu_race"/>
    <property type="match status" value="1"/>
</dbReference>
<proteinExistence type="inferred from homology"/>
<accession>A0A0K8P4T6</accession>
<dbReference type="AlphaFoldDB" id="A0A0K8P4T6"/>
<dbReference type="Gene3D" id="3.40.50.12500">
    <property type="match status" value="1"/>
</dbReference>
<organism evidence="2 3">
    <name type="scientific">Piscinibacter sakaiensis</name>
    <name type="common">Ideonella sakaiensis</name>
    <dbReference type="NCBI Taxonomy" id="1547922"/>
    <lineage>
        <taxon>Bacteria</taxon>
        <taxon>Pseudomonadati</taxon>
        <taxon>Pseudomonadota</taxon>
        <taxon>Betaproteobacteria</taxon>
        <taxon>Burkholderiales</taxon>
        <taxon>Sphaerotilaceae</taxon>
        <taxon>Piscinibacter</taxon>
    </lineage>
</organism>
<gene>
    <name evidence="2" type="ORF">ISF6_3581</name>
</gene>
<dbReference type="RefSeq" id="WP_054021560.1">
    <property type="nucleotide sequence ID" value="NZ_BBYR01000052.1"/>
</dbReference>
<dbReference type="Proteomes" id="UP000037660">
    <property type="component" value="Unassembled WGS sequence"/>
</dbReference>
<dbReference type="EC" id="5.1.99.-" evidence="2"/>
<dbReference type="PANTHER" id="PTHR28047">
    <property type="entry name" value="PROTEIN DCG1"/>
    <property type="match status" value="1"/>
</dbReference>
<dbReference type="GO" id="GO:0047661">
    <property type="term" value="F:amino-acid racemase activity"/>
    <property type="evidence" value="ECO:0007669"/>
    <property type="project" value="InterPro"/>
</dbReference>
<keyword evidence="3" id="KW-1185">Reference proteome</keyword>
<comment type="similarity">
    <text evidence="1">Belongs to the HyuE racemase family.</text>
</comment>
<evidence type="ECO:0000313" key="3">
    <source>
        <dbReference type="Proteomes" id="UP000037660"/>
    </source>
</evidence>